<keyword evidence="8" id="KW-0460">Magnesium</keyword>
<organism evidence="20 21">
    <name type="scientific">Otolemur garnettii</name>
    <name type="common">Small-eared galago</name>
    <name type="synonym">Garnett's greater bushbaby</name>
    <dbReference type="NCBI Taxonomy" id="30611"/>
    <lineage>
        <taxon>Eukaryota</taxon>
        <taxon>Metazoa</taxon>
        <taxon>Chordata</taxon>
        <taxon>Craniata</taxon>
        <taxon>Vertebrata</taxon>
        <taxon>Euteleostomi</taxon>
        <taxon>Mammalia</taxon>
        <taxon>Eutheria</taxon>
        <taxon>Euarchontoglires</taxon>
        <taxon>Primates</taxon>
        <taxon>Strepsirrhini</taxon>
        <taxon>Lorisiformes</taxon>
        <taxon>Galagidae</taxon>
        <taxon>Otolemur</taxon>
    </lineage>
</organism>
<keyword evidence="11 17" id="KW-0401">Integrin</keyword>
<comment type="subcellular location">
    <subcellularLocation>
        <location evidence="1 17">Membrane</location>
        <topology evidence="1 17">Single-pass type I membrane protein</topology>
    </subcellularLocation>
</comment>
<proteinExistence type="inferred from homology"/>
<dbReference type="Ensembl" id="ENSOGAT00000008800.2">
    <property type="protein sequence ID" value="ENSOGAP00000007889.2"/>
    <property type="gene ID" value="ENSOGAG00000008794.2"/>
</dbReference>
<dbReference type="EMBL" id="AAQR03150224">
    <property type="status" value="NOT_ANNOTATED_CDS"/>
    <property type="molecule type" value="Genomic_DNA"/>
</dbReference>
<dbReference type="SUPFAM" id="SSF53300">
    <property type="entry name" value="vWA-like"/>
    <property type="match status" value="1"/>
</dbReference>
<dbReference type="InterPro" id="IPR000413">
    <property type="entry name" value="Integrin_alpha"/>
</dbReference>
<dbReference type="InParanoid" id="H0WZ89"/>
<reference evidence="20" key="2">
    <citation type="submission" date="2025-08" db="UniProtKB">
        <authorList>
            <consortium name="Ensembl"/>
        </authorList>
    </citation>
    <scope>IDENTIFICATION</scope>
</reference>
<dbReference type="SUPFAM" id="SSF69318">
    <property type="entry name" value="Integrin alpha N-terminal domain"/>
    <property type="match status" value="1"/>
</dbReference>
<dbReference type="GO" id="GO:0098609">
    <property type="term" value="P:cell-cell adhesion"/>
    <property type="evidence" value="ECO:0007669"/>
    <property type="project" value="TreeGrafter"/>
</dbReference>
<evidence type="ECO:0000256" key="14">
    <source>
        <dbReference type="ARBA" id="ARBA00023170"/>
    </source>
</evidence>
<keyword evidence="4" id="KW-0479">Metal-binding</keyword>
<evidence type="ECO:0000256" key="17">
    <source>
        <dbReference type="RuleBase" id="RU003762"/>
    </source>
</evidence>
<dbReference type="HOGENOM" id="CLU_004111_0_0_1"/>
<feature type="compositionally biased region" description="Acidic residues" evidence="18">
    <location>
        <begin position="182"/>
        <end position="193"/>
    </location>
</feature>
<dbReference type="AlphaFoldDB" id="H0WZ89"/>
<feature type="domain" description="VWFA" evidence="19">
    <location>
        <begin position="203"/>
        <end position="383"/>
    </location>
</feature>
<dbReference type="InterPro" id="IPR018184">
    <property type="entry name" value="Integrin_alpha_C_CS"/>
</dbReference>
<dbReference type="PRINTS" id="PR00453">
    <property type="entry name" value="VWFADOMAIN"/>
</dbReference>
<dbReference type="Gene3D" id="1.20.5.930">
    <property type="entry name" value="Bicelle-embedded integrin alpha(iib) transmembrane segment"/>
    <property type="match status" value="1"/>
</dbReference>
<evidence type="ECO:0000256" key="1">
    <source>
        <dbReference type="ARBA" id="ARBA00004479"/>
    </source>
</evidence>
<evidence type="ECO:0000313" key="21">
    <source>
        <dbReference type="Proteomes" id="UP000005225"/>
    </source>
</evidence>
<dbReference type="EMBL" id="AAQR03150223">
    <property type="status" value="NOT_ANNOTATED_CDS"/>
    <property type="molecule type" value="Genomic_DNA"/>
</dbReference>
<name>H0WZ89_OTOGA</name>
<reference evidence="20" key="3">
    <citation type="submission" date="2025-09" db="UniProtKB">
        <authorList>
            <consortium name="Ensembl"/>
        </authorList>
    </citation>
    <scope>IDENTIFICATION</scope>
</reference>
<keyword evidence="13" id="KW-1015">Disulfide bond</keyword>
<evidence type="ECO:0000256" key="10">
    <source>
        <dbReference type="ARBA" id="ARBA00022989"/>
    </source>
</evidence>
<feature type="compositionally biased region" description="Basic and acidic residues" evidence="18">
    <location>
        <begin position="164"/>
        <end position="174"/>
    </location>
</feature>
<dbReference type="PANTHER" id="PTHR23220:SF79">
    <property type="entry name" value="INTEGRIN ALPHA-E"/>
    <property type="match status" value="1"/>
</dbReference>
<keyword evidence="14 17" id="KW-0675">Receptor</keyword>
<dbReference type="Proteomes" id="UP000005225">
    <property type="component" value="Unassembled WGS sequence"/>
</dbReference>
<dbReference type="InterPro" id="IPR013517">
    <property type="entry name" value="FG-GAP"/>
</dbReference>
<evidence type="ECO:0000256" key="8">
    <source>
        <dbReference type="ARBA" id="ARBA00022842"/>
    </source>
</evidence>
<dbReference type="CDD" id="cd01469">
    <property type="entry name" value="vWA_integrins_alpha_subunit"/>
    <property type="match status" value="1"/>
</dbReference>
<feature type="transmembrane region" description="Helical" evidence="17">
    <location>
        <begin position="1121"/>
        <end position="1144"/>
    </location>
</feature>
<feature type="repeat" description="FG-GAP" evidence="16">
    <location>
        <begin position="562"/>
        <end position="626"/>
    </location>
</feature>
<evidence type="ECO:0000256" key="3">
    <source>
        <dbReference type="ARBA" id="ARBA00022692"/>
    </source>
</evidence>
<evidence type="ECO:0000256" key="5">
    <source>
        <dbReference type="ARBA" id="ARBA00022729"/>
    </source>
</evidence>
<evidence type="ECO:0000256" key="2">
    <source>
        <dbReference type="ARBA" id="ARBA00008054"/>
    </source>
</evidence>
<dbReference type="PRINTS" id="PR01185">
    <property type="entry name" value="INTEGRINA"/>
</dbReference>
<evidence type="ECO:0000256" key="16">
    <source>
        <dbReference type="PROSITE-ProRule" id="PRU00803"/>
    </source>
</evidence>
<dbReference type="InterPro" id="IPR013519">
    <property type="entry name" value="Int_alpha_beta-p"/>
</dbReference>
<dbReference type="GO" id="GO:0046872">
    <property type="term" value="F:metal ion binding"/>
    <property type="evidence" value="ECO:0007669"/>
    <property type="project" value="UniProtKB-KW"/>
</dbReference>
<dbReference type="EMBL" id="AAQR03150225">
    <property type="status" value="NOT_ANNOTATED_CDS"/>
    <property type="molecule type" value="Genomic_DNA"/>
</dbReference>
<dbReference type="PROSITE" id="PS00242">
    <property type="entry name" value="INTEGRIN_ALPHA"/>
    <property type="match status" value="1"/>
</dbReference>
<dbReference type="GO" id="GO:0008305">
    <property type="term" value="C:integrin complex"/>
    <property type="evidence" value="ECO:0007669"/>
    <property type="project" value="InterPro"/>
</dbReference>
<dbReference type="PROSITE" id="PS50234">
    <property type="entry name" value="VWFA"/>
    <property type="match status" value="1"/>
</dbReference>
<comment type="similarity">
    <text evidence="2 17">Belongs to the integrin alpha chain family.</text>
</comment>
<dbReference type="Gene3D" id="2.60.40.1460">
    <property type="entry name" value="Integrin domains. Chain A, domain 2"/>
    <property type="match status" value="1"/>
</dbReference>
<evidence type="ECO:0000256" key="9">
    <source>
        <dbReference type="ARBA" id="ARBA00022889"/>
    </source>
</evidence>
<dbReference type="GO" id="GO:0009897">
    <property type="term" value="C:external side of plasma membrane"/>
    <property type="evidence" value="ECO:0007669"/>
    <property type="project" value="Ensembl"/>
</dbReference>
<dbReference type="InterPro" id="IPR048285">
    <property type="entry name" value="Integrin_alpha_Ig-like_2"/>
</dbReference>
<keyword evidence="21" id="KW-1185">Reference proteome</keyword>
<protein>
    <submittedName>
        <fullName evidence="20">Integrin subunit alpha E</fullName>
    </submittedName>
</protein>
<dbReference type="GO" id="GO:0005178">
    <property type="term" value="F:integrin binding"/>
    <property type="evidence" value="ECO:0007669"/>
    <property type="project" value="TreeGrafter"/>
</dbReference>
<dbReference type="Gene3D" id="2.130.10.130">
    <property type="entry name" value="Integrin alpha, N-terminal"/>
    <property type="match status" value="2"/>
</dbReference>
<feature type="repeat" description="FG-GAP" evidence="16">
    <location>
        <begin position="630"/>
        <end position="690"/>
    </location>
</feature>
<dbReference type="InterPro" id="IPR036465">
    <property type="entry name" value="vWFA_dom_sf"/>
</dbReference>
<dbReference type="EMBL" id="AAQR03150221">
    <property type="status" value="NOT_ANNOTATED_CDS"/>
    <property type="molecule type" value="Genomic_DNA"/>
</dbReference>
<dbReference type="FunCoup" id="H0WZ89">
    <property type="interactions" value="142"/>
</dbReference>
<keyword evidence="6" id="KW-0677">Repeat</keyword>
<dbReference type="STRING" id="30611.ENSOGAP00000007889"/>
<keyword evidence="5" id="KW-0732">Signal</keyword>
<dbReference type="Gene3D" id="2.60.40.1510">
    <property type="entry name" value="ntegrin, alpha v. Chain A, domain 3"/>
    <property type="match status" value="1"/>
</dbReference>
<evidence type="ECO:0000256" key="6">
    <source>
        <dbReference type="ARBA" id="ARBA00022737"/>
    </source>
</evidence>
<dbReference type="SUPFAM" id="SSF69179">
    <property type="entry name" value="Integrin domains"/>
    <property type="match status" value="2"/>
</dbReference>
<dbReference type="SMART" id="SM00191">
    <property type="entry name" value="Int_alpha"/>
    <property type="match status" value="4"/>
</dbReference>
<keyword evidence="9 17" id="KW-0130">Cell adhesion</keyword>
<evidence type="ECO:0000256" key="18">
    <source>
        <dbReference type="SAM" id="MobiDB-lite"/>
    </source>
</evidence>
<dbReference type="PANTHER" id="PTHR23220">
    <property type="entry name" value="INTEGRIN ALPHA"/>
    <property type="match status" value="1"/>
</dbReference>
<dbReference type="InterPro" id="IPR002035">
    <property type="entry name" value="VWF_A"/>
</dbReference>
<keyword evidence="7" id="KW-0106">Calcium</keyword>
<evidence type="ECO:0000256" key="13">
    <source>
        <dbReference type="ARBA" id="ARBA00023157"/>
    </source>
</evidence>
<dbReference type="InterPro" id="IPR028994">
    <property type="entry name" value="Integrin_alpha_N"/>
</dbReference>
<keyword evidence="10 17" id="KW-1133">Transmembrane helix</keyword>
<dbReference type="eggNOG" id="KOG3637">
    <property type="taxonomic scope" value="Eukaryota"/>
</dbReference>
<dbReference type="Pfam" id="PF00092">
    <property type="entry name" value="VWA"/>
    <property type="match status" value="1"/>
</dbReference>
<dbReference type="Pfam" id="PF01839">
    <property type="entry name" value="FG-GAP"/>
    <property type="match status" value="2"/>
</dbReference>
<dbReference type="Gene3D" id="3.40.50.410">
    <property type="entry name" value="von Willebrand factor, type A domain"/>
    <property type="match status" value="1"/>
</dbReference>
<keyword evidence="12 17" id="KW-0472">Membrane</keyword>
<dbReference type="GeneTree" id="ENSGT00940000161532"/>
<dbReference type="OMA" id="FKRMQKP"/>
<feature type="region of interest" description="Disordered" evidence="18">
    <location>
        <begin position="158"/>
        <end position="200"/>
    </location>
</feature>
<reference evidence="21" key="1">
    <citation type="submission" date="2011-03" db="EMBL/GenBank/DDBJ databases">
        <title>Version 3 of the genome sequence of Otolemur garnettii (Bushbaby).</title>
        <authorList>
            <consortium name="The Broad Institute Genome Sequencing Platform"/>
            <person name="Di Palma F."/>
            <person name="Johnson J."/>
            <person name="Lander E.S."/>
            <person name="Lindblad-Toh K."/>
            <person name="Jaffe D.B."/>
            <person name="Gnerre S."/>
            <person name="MacCallum I."/>
            <person name="Przybylski D."/>
            <person name="Ribeiro F.J."/>
            <person name="Burton J.N."/>
            <person name="Walker B.J."/>
            <person name="Sharpe T."/>
            <person name="Hall G."/>
        </authorList>
    </citation>
    <scope>NUCLEOTIDE SEQUENCE [LARGE SCALE GENOMIC DNA]</scope>
</reference>
<evidence type="ECO:0000256" key="11">
    <source>
        <dbReference type="ARBA" id="ARBA00023037"/>
    </source>
</evidence>
<dbReference type="GO" id="GO:0007160">
    <property type="term" value="P:cell-matrix adhesion"/>
    <property type="evidence" value="ECO:0007669"/>
    <property type="project" value="TreeGrafter"/>
</dbReference>
<dbReference type="EMBL" id="AAQR03150222">
    <property type="status" value="NOT_ANNOTATED_CDS"/>
    <property type="molecule type" value="Genomic_DNA"/>
</dbReference>
<evidence type="ECO:0000256" key="12">
    <source>
        <dbReference type="ARBA" id="ARBA00023136"/>
    </source>
</evidence>
<dbReference type="GO" id="GO:0007229">
    <property type="term" value="P:integrin-mediated signaling pathway"/>
    <property type="evidence" value="ECO:0007669"/>
    <property type="project" value="UniProtKB-KW"/>
</dbReference>
<evidence type="ECO:0000256" key="4">
    <source>
        <dbReference type="ARBA" id="ARBA00022723"/>
    </source>
</evidence>
<dbReference type="Pfam" id="PF20805">
    <property type="entry name" value="Integrin_A_Ig_2"/>
    <property type="match status" value="1"/>
</dbReference>
<dbReference type="EMBL" id="AAQR03150226">
    <property type="status" value="NOT_ANNOTATED_CDS"/>
    <property type="molecule type" value="Genomic_DNA"/>
</dbReference>
<sequence>FWYAYVQSCKIRLAPAVAFNVDVASPWVTPKEGALFVLSSLLHQDPRTNQTWLLVTSSRTNRTSRPLHRCSLIRDEIFCQPVEHVPIPKGKYQGVTVVRNHHSVLVCIQVPARQPHSLSSELTGTCSLLDSDLHLQAEANFLDLESILDVGVHVDGGTCHRKKEGSTGEHEITARHRRALEEPEEEEEEEDDTGEKRQMPGTEIAIILDGSGSIDPPDFQRAKDFISNMMRNFYEKCFECSFALVQYGEVIQTEFDLRDSQDMTATLAKVQNIIQVGNLTRTASAMQHVLENIFTPSHGSRKKASKVMVVLTDGDIFEDPLNLTTVINSPKMQGVERFAIGVGKAFSKAKTYMELKLIASDPDETHAFKVTNYSALDGLLSKLQHNIIRMEGAVGDALHYQLAQVGFSAQILDKGQVLLGAVGAFDWSGGALLYNTNTRQGRFLNHTAVANAEAAQYDYLGYAVAVLHKACGLSYVAGAPRHKQRGAVFELQKESGEASFLPTLEGEQMGSYFGSELCPVDIDMDGTTDLLLVAAPFYYIHREEGRVYVYRLNEQDGSFSLAHTLSGHPGFIDARFGFALATVGDINQDQLTDVAIGAPLEGFGADDGASFGSVYIYNGHWGGLSASPSQRIQASTVVSGLHYFGTSVAGGLDFSGDGLPDITVGTLGRAAVLRSQPVVRLWVSMTFTPSALPIGFNSSVNVRLCFEVSSATTAAESGLRETSLNFTLDVDVEKKRKRLQCSDMKACLSSLREWSSGSHLCEHLLLVRTEGELCEEDCFSNISIKISYQLQTPTGRRDHPRPILDKYTEPSAIFQLPYEKDCKNKLFCVAELQLTTTLSQQELVVGLTKELTMNINLTNAGEDSYMTSMVLNYPRNLQFKRIQKPPSPNVQCDDPQLVASILVMNCKIGHPVLKRSSANVSVVWQLEENTFPNRTADITVTVTNSNERTSLARETHSLRFRHAFTTVLSKPLVMYMNTSQKLSEHKEFPITIHGENLFGAEFQLQICVPVKFLGLQIVKVKNLMKTQAYTVCTRREALTCGNSPVQHVEEWHSVNCTITSDKENVTVAAEITLDHAKQVLETVAPTQFLGMCSASKQSRKGLGNHLNKITVIFLKDEEYRFLPVIIGSSVGGLLVLIVIIVILFKCGFFRRKYKQLNLESIRKTQMKSEDLLTED</sequence>
<keyword evidence="15" id="KW-0325">Glycoprotein</keyword>
<evidence type="ECO:0000259" key="19">
    <source>
        <dbReference type="PROSITE" id="PS50234"/>
    </source>
</evidence>
<dbReference type="InterPro" id="IPR032695">
    <property type="entry name" value="Integrin_dom_sf"/>
</dbReference>
<evidence type="ECO:0000256" key="7">
    <source>
        <dbReference type="ARBA" id="ARBA00022837"/>
    </source>
</evidence>
<accession>H0WZ89</accession>
<keyword evidence="3 17" id="KW-0812">Transmembrane</keyword>
<feature type="repeat" description="FG-GAP" evidence="16">
    <location>
        <begin position="499"/>
        <end position="559"/>
    </location>
</feature>
<dbReference type="SMART" id="SM00327">
    <property type="entry name" value="VWA"/>
    <property type="match status" value="1"/>
</dbReference>
<dbReference type="GO" id="GO:0033627">
    <property type="term" value="P:cell adhesion mediated by integrin"/>
    <property type="evidence" value="ECO:0007669"/>
    <property type="project" value="TreeGrafter"/>
</dbReference>
<dbReference type="FunFam" id="3.40.50.410:FF:000067">
    <property type="entry name" value="Integrin alpha M"/>
    <property type="match status" value="1"/>
</dbReference>
<evidence type="ECO:0000256" key="15">
    <source>
        <dbReference type="ARBA" id="ARBA00023180"/>
    </source>
</evidence>
<dbReference type="PROSITE" id="PS51470">
    <property type="entry name" value="FG_GAP"/>
    <property type="match status" value="3"/>
</dbReference>
<evidence type="ECO:0000313" key="20">
    <source>
        <dbReference type="Ensembl" id="ENSOGAP00000007889.2"/>
    </source>
</evidence>